<evidence type="ECO:0000313" key="5">
    <source>
        <dbReference type="EMBL" id="MCT2041866.1"/>
    </source>
</evidence>
<protein>
    <submittedName>
        <fullName evidence="5">VWA domain-containing protein</fullName>
    </submittedName>
</protein>
<feature type="compositionally biased region" description="Polar residues" evidence="1">
    <location>
        <begin position="953"/>
        <end position="967"/>
    </location>
</feature>
<comment type="caution">
    <text evidence="5">The sequence shown here is derived from an EMBL/GenBank/DDBJ whole genome shotgun (WGS) entry which is preliminary data.</text>
</comment>
<keyword evidence="6" id="KW-1185">Reference proteome</keyword>
<dbReference type="Pfam" id="PF13519">
    <property type="entry name" value="VWA_2"/>
    <property type="match status" value="1"/>
</dbReference>
<evidence type="ECO:0000313" key="6">
    <source>
        <dbReference type="Proteomes" id="UP001525379"/>
    </source>
</evidence>
<dbReference type="SUPFAM" id="SSF53300">
    <property type="entry name" value="vWA-like"/>
    <property type="match status" value="1"/>
</dbReference>
<dbReference type="Gene3D" id="3.40.50.410">
    <property type="entry name" value="von Willebrand factor, type A domain"/>
    <property type="match status" value="1"/>
</dbReference>
<feature type="region of interest" description="Disordered" evidence="1">
    <location>
        <begin position="889"/>
        <end position="997"/>
    </location>
</feature>
<proteinExistence type="predicted"/>
<dbReference type="PROSITE" id="PS50234">
    <property type="entry name" value="VWFA"/>
    <property type="match status" value="1"/>
</dbReference>
<feature type="domain" description="VWFA" evidence="4">
    <location>
        <begin position="77"/>
        <end position="311"/>
    </location>
</feature>
<feature type="signal peptide" evidence="3">
    <location>
        <begin position="1"/>
        <end position="21"/>
    </location>
</feature>
<accession>A0ABT2HUQ2</accession>
<evidence type="ECO:0000256" key="1">
    <source>
        <dbReference type="SAM" id="MobiDB-lite"/>
    </source>
</evidence>
<keyword evidence="2" id="KW-0472">Membrane</keyword>
<gene>
    <name evidence="5" type="ORF">M3D15_00690</name>
</gene>
<keyword evidence="3" id="KW-0732">Signal</keyword>
<dbReference type="RefSeq" id="WP_206395057.1">
    <property type="nucleotide sequence ID" value="NZ_JAFDPW010000002.1"/>
</dbReference>
<dbReference type="CDD" id="cd00198">
    <property type="entry name" value="vWFA"/>
    <property type="match status" value="1"/>
</dbReference>
<dbReference type="PROSITE" id="PS51257">
    <property type="entry name" value="PROKAR_LIPOPROTEIN"/>
    <property type="match status" value="1"/>
</dbReference>
<dbReference type="Proteomes" id="UP001525379">
    <property type="component" value="Unassembled WGS sequence"/>
</dbReference>
<organism evidence="5 6">
    <name type="scientific">Pseudoclavibacter albus</name>
    <dbReference type="NCBI Taxonomy" id="272241"/>
    <lineage>
        <taxon>Bacteria</taxon>
        <taxon>Bacillati</taxon>
        <taxon>Actinomycetota</taxon>
        <taxon>Actinomycetes</taxon>
        <taxon>Micrococcales</taxon>
        <taxon>Microbacteriaceae</taxon>
        <taxon>Pseudoclavibacter</taxon>
    </lineage>
</organism>
<keyword evidence="2" id="KW-0812">Transmembrane</keyword>
<evidence type="ECO:0000256" key="3">
    <source>
        <dbReference type="SAM" id="SignalP"/>
    </source>
</evidence>
<dbReference type="EMBL" id="JALXSQ010000002">
    <property type="protein sequence ID" value="MCT2041866.1"/>
    <property type="molecule type" value="Genomic_DNA"/>
</dbReference>
<feature type="chain" id="PRO_5046900692" evidence="3">
    <location>
        <begin position="22"/>
        <end position="997"/>
    </location>
</feature>
<feature type="transmembrane region" description="Helical" evidence="2">
    <location>
        <begin position="683"/>
        <end position="710"/>
    </location>
</feature>
<dbReference type="InterPro" id="IPR036465">
    <property type="entry name" value="vWFA_dom_sf"/>
</dbReference>
<name>A0ABT2HUQ2_9MICO</name>
<evidence type="ECO:0000256" key="2">
    <source>
        <dbReference type="SAM" id="Phobius"/>
    </source>
</evidence>
<keyword evidence="2" id="KW-1133">Transmembrane helix</keyword>
<evidence type="ECO:0000259" key="4">
    <source>
        <dbReference type="PROSITE" id="PS50234"/>
    </source>
</evidence>
<sequence>MFGTRLRRMLAALMVAIAACAGVLVPFSASVAPAAAVPMMSPTEAAAVLPAPQYSGLGAQTPAQRFGSCLAGGGEADLLLLVDESTSLGVTDPDGARVASAGFFLESLAHSAEKSKLPLDVSIATFGHEVTTIRPWTRLDSTSLGDLSADVQELKNRTQGIDTDYWLAFDGARKMFDERQAATPDTERCRGIVLFSDGKLSLEPRGGVTKPYAPGLDMGSPGAVEQATKLAQDDLCRAGGVADQFGSSNTALFGIGLAPAGTPKTEFDLLEAIMTGKGSAGTTCGTTSRGPRGEFTTAADMDEMLFAFDAISNPGKPPLQQSSDVCPSGFCDDKAHGFVLDTATPEVRILATVTSPGLSAELKLPDGTGIPIPAKPAGQAISFEKYGMTGTAVWRSPRTVSIEFAKDRMELALWQGYWRFAFVGGNGTSKSNVHLSGSLKPAWDTRSEAVLRAGESLGGQVFSIARAGGDRFDPKQFLGSMEYSGTIIDGKGAEHPIFATSDLADVGRGHRIDLSEAAVGDGELVLRLDMTTASAQRPDGTKVQGTRLEPSLVMIPVKILAPASYPELGTVTIEPGDAQQGLKGSIPMKGEGCAWIPSGTEVDITSGPAGLGKLLVSSSATGPDHCVSGGEARLEFEIRSEYPATGALSGTIPVSIGAADGSGDEIVVPVEFTAQAHKPVEGWPLWIGTAAALLIGLLVPIAILMAGGVWNARVPAKPFAMLRTRVRFDDGTLRRDGAPLKIHEHEAQDAVPGSHQGVRFIRLGDATIRSRASRIPGMPGFSRVETAQGVRAVPAKLPAALQGQFLLIVRPEFGPGEADLVVFPRAGADEARLATLVEHITEATPTLLEALETATNRTQSAQDAKGAIVPAAERKESIEVWNTSSSAASSVWNTAKPQSQPTPQPPAAATSPVKESARSPWRTGAHTAAPAAPPAAPSTSDPAATQGPWKQATGWSGTTQQPATQQRPEAPSATPGTNNRPDAPHIPGWNVPPKNGR</sequence>
<reference evidence="5 6" key="1">
    <citation type="submission" date="2022-04" db="EMBL/GenBank/DDBJ databases">
        <title>Human microbiome associated bacterial genomes.</title>
        <authorList>
            <person name="Sandstrom S."/>
            <person name="Salamzade R."/>
            <person name="Kalan L.R."/>
        </authorList>
    </citation>
    <scope>NUCLEOTIDE SEQUENCE [LARGE SCALE GENOMIC DNA]</scope>
    <source>
        <strain evidence="6">p3-SID1799</strain>
    </source>
</reference>
<dbReference type="InterPro" id="IPR002035">
    <property type="entry name" value="VWF_A"/>
</dbReference>